<dbReference type="Proteomes" id="UP000572680">
    <property type="component" value="Unassembled WGS sequence"/>
</dbReference>
<name>A0A7W3LMU0_ACTNM</name>
<reference evidence="4 5" key="1">
    <citation type="submission" date="2020-08" db="EMBL/GenBank/DDBJ databases">
        <title>Genomic Encyclopedia of Type Strains, Phase IV (KMG-IV): sequencing the most valuable type-strain genomes for metagenomic binning, comparative biology and taxonomic classification.</title>
        <authorList>
            <person name="Goeker M."/>
        </authorList>
    </citation>
    <scope>NUCLEOTIDE SEQUENCE [LARGE SCALE GENOMIC DNA]</scope>
    <source>
        <strain evidence="4 5">DSM 44197</strain>
    </source>
</reference>
<protein>
    <submittedName>
        <fullName evidence="4">Mg-chelatase subunit ChlD</fullName>
    </submittedName>
</protein>
<dbReference type="PROSITE" id="PS50234">
    <property type="entry name" value="VWFA"/>
    <property type="match status" value="1"/>
</dbReference>
<comment type="caution">
    <text evidence="4">The sequence shown here is derived from an EMBL/GenBank/DDBJ whole genome shotgun (WGS) entry which is preliminary data.</text>
</comment>
<feature type="domain" description="VWFA" evidence="3">
    <location>
        <begin position="587"/>
        <end position="787"/>
    </location>
</feature>
<dbReference type="SUPFAM" id="SSF53850">
    <property type="entry name" value="Periplasmic binding protein-like II"/>
    <property type="match status" value="1"/>
</dbReference>
<dbReference type="InterPro" id="IPR002035">
    <property type="entry name" value="VWF_A"/>
</dbReference>
<organism evidence="4 5">
    <name type="scientific">Actinomadura namibiensis</name>
    <dbReference type="NCBI Taxonomy" id="182080"/>
    <lineage>
        <taxon>Bacteria</taxon>
        <taxon>Bacillati</taxon>
        <taxon>Actinomycetota</taxon>
        <taxon>Actinomycetes</taxon>
        <taxon>Streptosporangiales</taxon>
        <taxon>Thermomonosporaceae</taxon>
        <taxon>Actinomadura</taxon>
    </lineage>
</organism>
<dbReference type="Pfam" id="PF13531">
    <property type="entry name" value="SBP_bac_11"/>
    <property type="match status" value="1"/>
</dbReference>
<feature type="compositionally biased region" description="Low complexity" evidence="1">
    <location>
        <begin position="155"/>
        <end position="169"/>
    </location>
</feature>
<dbReference type="RefSeq" id="WP_312897888.1">
    <property type="nucleotide sequence ID" value="NZ_BAAALP010000016.1"/>
</dbReference>
<dbReference type="EMBL" id="JACJIA010000003">
    <property type="protein sequence ID" value="MBA8951031.1"/>
    <property type="molecule type" value="Genomic_DNA"/>
</dbReference>
<evidence type="ECO:0000313" key="5">
    <source>
        <dbReference type="Proteomes" id="UP000572680"/>
    </source>
</evidence>
<dbReference type="SUPFAM" id="SSF53300">
    <property type="entry name" value="vWA-like"/>
    <property type="match status" value="1"/>
</dbReference>
<evidence type="ECO:0000256" key="1">
    <source>
        <dbReference type="SAM" id="MobiDB-lite"/>
    </source>
</evidence>
<feature type="compositionally biased region" description="Gly residues" evidence="1">
    <location>
        <begin position="112"/>
        <end position="129"/>
    </location>
</feature>
<dbReference type="Pfam" id="PF00092">
    <property type="entry name" value="VWA"/>
    <property type="match status" value="1"/>
</dbReference>
<dbReference type="Gene3D" id="3.40.50.410">
    <property type="entry name" value="von Willebrand factor, type A domain"/>
    <property type="match status" value="1"/>
</dbReference>
<proteinExistence type="predicted"/>
<evidence type="ECO:0000259" key="3">
    <source>
        <dbReference type="PROSITE" id="PS50234"/>
    </source>
</evidence>
<dbReference type="AlphaFoldDB" id="A0A7W3LMU0"/>
<dbReference type="SMART" id="SM00327">
    <property type="entry name" value="VWA"/>
    <property type="match status" value="1"/>
</dbReference>
<accession>A0A7W3LMU0</accession>
<sequence>MSGRHANDFPEGTPGDGGRDASGASRPVFGPANDGSSDWFAPRDSQGTPIGPDGPPLQGPSAQGPPPQGPPPQGPPPQGPPPQGPPAPGPGESSETPEWFTPRRSAEQPVFGQGGFTGASDAGGYGLGRASGTPDGYELPAERSRAEGRPETRPQEAAAFGAAAAQEPGYGDYDAISRSDERPSGFFGGRAGGGSGGSGGYGGGSGDYEYGRRRKKRSAAALIGPLAGAVGLALLLGVGVYAFAESGSCGGDDALALSVAVAPELEPAVVKAAKRFNDAKHEVSGKCVKANVTKTEPYSVATLLSGTGVPTDGDQRPDVWIPDSSLWVSLVRGSGKGRDAVQTTRTSVASSPLVIGMPRTLATQVRQQGLNTSTLTWDSLLKVVGGVQGGGVTKNQMLPPNAVRLLVPEPSRNTAGMAGLMVTNALLANDANQESIFTGIVRTVRESTVPTTQAQFQQFRKGRTGRQPITLSSEQALFSYNKTNPAEPAVALYPSDGTLLMDHPFTVTARDGDRQKAAQLLEQAMTTENTRNDVRELGFRSPDGKAPTAFSARLGVSPSRPLQLPAPKPTEVVGVMQAWSKLSLGLRLLTLIDVSGSMAEKVSPTTNRMQATARIAQGGLSMMSNDTELGVWLFSTKMQGDQDHREAVSVGPLGERIGSTTRRGLVLSQLAQMQPKMDGDTGLYDSVLAAYKHMKRTYKPEFGNSILLLTDGANDDPGGLSLKQTLAELRSLRDPNRPIQVNMIGFGKGVDPNELKQIADATGGSVQVAQTPQEISKIFLRMLSRRIKE</sequence>
<keyword evidence="2" id="KW-0472">Membrane</keyword>
<feature type="region of interest" description="Disordered" evidence="1">
    <location>
        <begin position="1"/>
        <end position="203"/>
    </location>
</feature>
<feature type="compositionally biased region" description="Basic and acidic residues" evidence="1">
    <location>
        <begin position="140"/>
        <end position="154"/>
    </location>
</feature>
<keyword evidence="2" id="KW-1133">Transmembrane helix</keyword>
<feature type="compositionally biased region" description="Gly residues" evidence="1">
    <location>
        <begin position="186"/>
        <end position="203"/>
    </location>
</feature>
<evidence type="ECO:0000313" key="4">
    <source>
        <dbReference type="EMBL" id="MBA8951031.1"/>
    </source>
</evidence>
<feature type="compositionally biased region" description="Pro residues" evidence="1">
    <location>
        <begin position="52"/>
        <end position="89"/>
    </location>
</feature>
<keyword evidence="5" id="KW-1185">Reference proteome</keyword>
<evidence type="ECO:0000256" key="2">
    <source>
        <dbReference type="SAM" id="Phobius"/>
    </source>
</evidence>
<keyword evidence="2" id="KW-0812">Transmembrane</keyword>
<dbReference type="InterPro" id="IPR036465">
    <property type="entry name" value="vWFA_dom_sf"/>
</dbReference>
<feature type="transmembrane region" description="Helical" evidence="2">
    <location>
        <begin position="219"/>
        <end position="244"/>
    </location>
</feature>
<gene>
    <name evidence="4" type="ORF">HNR61_002662</name>
</gene>